<reference evidence="6 7" key="1">
    <citation type="journal article" date="2014" name="BMC Genomics">
        <title>Comparative genomics of the major fungal agents of human and animal Sporotrichosis: Sporothrix schenckii and Sporothrix brasiliensis.</title>
        <authorList>
            <person name="Teixeira M.M."/>
            <person name="de Almeida L.G."/>
            <person name="Kubitschek-Barreira P."/>
            <person name="Alves F.L."/>
            <person name="Kioshima E.S."/>
            <person name="Abadio A.K."/>
            <person name="Fernandes L."/>
            <person name="Derengowski L.S."/>
            <person name="Ferreira K.S."/>
            <person name="Souza R.C."/>
            <person name="Ruiz J.C."/>
            <person name="de Andrade N.C."/>
            <person name="Paes H.C."/>
            <person name="Nicola A.M."/>
            <person name="Albuquerque P."/>
            <person name="Gerber A.L."/>
            <person name="Martins V.P."/>
            <person name="Peconick L.D."/>
            <person name="Neto A.V."/>
            <person name="Chaucanez C.B."/>
            <person name="Silva P.A."/>
            <person name="Cunha O.L."/>
            <person name="de Oliveira F.F."/>
            <person name="dos Santos T.C."/>
            <person name="Barros A.L."/>
            <person name="Soares M.A."/>
            <person name="de Oliveira L.M."/>
            <person name="Marini M.M."/>
            <person name="Villalobos-Duno H."/>
            <person name="Cunha M.M."/>
            <person name="de Hoog S."/>
            <person name="da Silveira J.F."/>
            <person name="Henrissat B."/>
            <person name="Nino-Vega G.A."/>
            <person name="Cisalpino P.S."/>
            <person name="Mora-Montes H.M."/>
            <person name="Almeida S.R."/>
            <person name="Stajich J.E."/>
            <person name="Lopes-Bezerra L.M."/>
            <person name="Vasconcelos A.T."/>
            <person name="Felipe M.S."/>
        </authorList>
    </citation>
    <scope>NUCLEOTIDE SEQUENCE [LARGE SCALE GENOMIC DNA]</scope>
    <source>
        <strain evidence="6 7">1099-18</strain>
    </source>
</reference>
<sequence length="644" mass="71168">MYLPLATPSFHRLLTHLGLFLRKRRCNAGKPSCQNCIEAQVNCEYDDAPSQRIDTSGGSREILSRLRDIEALLEAQSDSLLSMAGGFGATTSSRPATTTTTTAGNSSDSSNNGTNHAATAAVPDDRSLASLSASLSTSHMGVPMTPLPLTNIDIAEDLAGVPPLTIPVKHKTSSSYLLSLPAMKALIGEYPPDLFFLLESRDPLPPPLALDAATSFSTQPRPLPPLGRDVTDYLVSAFFSMAHESHPVLDEAEFRALYARFRADAGLSSIENALCMVVLAIGAVAVSAPGAADFRTNPPGMDYMQHALPTLVAQSAWSFSYSTILAQALVLASNYFAFIVRPLHSWRLIFSASTILQFKLSGLEARQIQQSPAAHEYESLLRLFWSCFLLECDRLAELELPRSSLQQLTDETALPSCDSLSPLQSTCYLAEISIRRLLNRIHNCLYPVKQHLFRLSSAALMTTDNFTMEEITAMQTVCDELRRQLDLWHASIPEPYRPLLNTVPEGHTDRQLVLRIRYFAARHIIYRPFVLYIVSTPPTATLPESIREKAALCIDACRSYILNVTHIIQRPSQYTWTFSLSSLAAVVVVTLSSLCPLLKHLVPDIDELQTVAIRNIRSWHMSSLEAVVSILEDMQRKQRILSRV</sequence>
<evidence type="ECO:0000256" key="1">
    <source>
        <dbReference type="ARBA" id="ARBA00022723"/>
    </source>
</evidence>
<organism evidence="6 7">
    <name type="scientific">Sporothrix schenckii 1099-18</name>
    <dbReference type="NCBI Taxonomy" id="1397361"/>
    <lineage>
        <taxon>Eukaryota</taxon>
        <taxon>Fungi</taxon>
        <taxon>Dikarya</taxon>
        <taxon>Ascomycota</taxon>
        <taxon>Pezizomycotina</taxon>
        <taxon>Sordariomycetes</taxon>
        <taxon>Sordariomycetidae</taxon>
        <taxon>Ophiostomatales</taxon>
        <taxon>Ophiostomataceae</taxon>
        <taxon>Sporothrix</taxon>
    </lineage>
</organism>
<gene>
    <name evidence="6" type="ORF">SPSK_00740</name>
</gene>
<evidence type="ECO:0000256" key="2">
    <source>
        <dbReference type="ARBA" id="ARBA00023242"/>
    </source>
</evidence>
<dbReference type="GO" id="GO:0003677">
    <property type="term" value="F:DNA binding"/>
    <property type="evidence" value="ECO:0007669"/>
    <property type="project" value="InterPro"/>
</dbReference>
<dbReference type="InterPro" id="IPR001138">
    <property type="entry name" value="Zn2Cys6_DnaBD"/>
</dbReference>
<dbReference type="PANTHER" id="PTHR47785">
    <property type="entry name" value="ZN(II)2CYS6 TRANSCRIPTION FACTOR (EUROFUNG)-RELATED-RELATED"/>
    <property type="match status" value="1"/>
</dbReference>
<dbReference type="CDD" id="cd12148">
    <property type="entry name" value="fungal_TF_MHR"/>
    <property type="match status" value="1"/>
</dbReference>
<keyword evidence="2" id="KW-0539">Nucleus</keyword>
<comment type="caution">
    <text evidence="6">The sequence shown here is derived from an EMBL/GenBank/DDBJ whole genome shotgun (WGS) entry which is preliminary data.</text>
</comment>
<feature type="domain" description="Zn(2)-C6 fungal-type" evidence="4">
    <location>
        <begin position="22"/>
        <end position="50"/>
    </location>
</feature>
<protein>
    <recommendedName>
        <fullName evidence="8">Zn(2)-C6 fungal-type domain-containing protein</fullName>
    </recommendedName>
</protein>
<dbReference type="EMBL" id="AXCR01000011">
    <property type="protein sequence ID" value="KJR81592.1"/>
    <property type="molecule type" value="Genomic_DNA"/>
</dbReference>
<evidence type="ECO:0000313" key="7">
    <source>
        <dbReference type="Proteomes" id="UP000033710"/>
    </source>
</evidence>
<dbReference type="GeneID" id="27662965"/>
<keyword evidence="1" id="KW-0479">Metal-binding</keyword>
<accession>A0A0F2LVU0</accession>
<dbReference type="CDD" id="cd00067">
    <property type="entry name" value="GAL4"/>
    <property type="match status" value="1"/>
</dbReference>
<dbReference type="InterPro" id="IPR007219">
    <property type="entry name" value="XnlR_reg_dom"/>
</dbReference>
<dbReference type="SUPFAM" id="SSF57701">
    <property type="entry name" value="Zn2/Cys6 DNA-binding domain"/>
    <property type="match status" value="1"/>
</dbReference>
<dbReference type="RefSeq" id="XP_016584268.1">
    <property type="nucleotide sequence ID" value="XM_016727688.1"/>
</dbReference>
<dbReference type="GO" id="GO:0006351">
    <property type="term" value="P:DNA-templated transcription"/>
    <property type="evidence" value="ECO:0007669"/>
    <property type="project" value="InterPro"/>
</dbReference>
<dbReference type="InterPro" id="IPR053181">
    <property type="entry name" value="EcdB-like_regulator"/>
</dbReference>
<feature type="domain" description="Xylanolytic transcriptional activator regulatory" evidence="5">
    <location>
        <begin position="236"/>
        <end position="489"/>
    </location>
</feature>
<reference evidence="6 7" key="2">
    <citation type="journal article" date="2015" name="Eukaryot. Cell">
        <title>Asexual propagation of a virulent clone complex in a human and feline outbreak of sporotrichosis.</title>
        <authorList>
            <person name="Teixeira Mde M."/>
            <person name="Rodrigues A.M."/>
            <person name="Tsui C.K."/>
            <person name="de Almeida L.G."/>
            <person name="Van Diepeningen A.D."/>
            <person name="van den Ende B.G."/>
            <person name="Fernandes G.F."/>
            <person name="Kano R."/>
            <person name="Hamelin R.C."/>
            <person name="Lopes-Bezerra L.M."/>
            <person name="Vasconcelos A.T."/>
            <person name="de Hoog S."/>
            <person name="de Camargo Z.P."/>
            <person name="Felipe M.S."/>
        </authorList>
    </citation>
    <scope>NUCLEOTIDE SEQUENCE [LARGE SCALE GENOMIC DNA]</scope>
    <source>
        <strain evidence="6 7">1099-18</strain>
    </source>
</reference>
<dbReference type="Gene3D" id="4.10.240.10">
    <property type="entry name" value="Zn(2)-C6 fungal-type DNA-binding domain"/>
    <property type="match status" value="1"/>
</dbReference>
<dbReference type="OrthoDB" id="4685598at2759"/>
<dbReference type="GO" id="GO:0008270">
    <property type="term" value="F:zinc ion binding"/>
    <property type="evidence" value="ECO:0007669"/>
    <property type="project" value="InterPro"/>
</dbReference>
<dbReference type="AlphaFoldDB" id="A0A0F2LVU0"/>
<dbReference type="Pfam" id="PF04082">
    <property type="entry name" value="Fungal_trans"/>
    <property type="match status" value="1"/>
</dbReference>
<feature type="region of interest" description="Disordered" evidence="3">
    <location>
        <begin position="86"/>
        <end position="123"/>
    </location>
</feature>
<proteinExistence type="predicted"/>
<name>A0A0F2LVU0_SPOSC</name>
<feature type="compositionally biased region" description="Low complexity" evidence="3">
    <location>
        <begin position="89"/>
        <end position="114"/>
    </location>
</feature>
<dbReference type="KEGG" id="ssck:SPSK_00740"/>
<dbReference type="Pfam" id="PF00172">
    <property type="entry name" value="Zn_clus"/>
    <property type="match status" value="1"/>
</dbReference>
<evidence type="ECO:0000313" key="6">
    <source>
        <dbReference type="EMBL" id="KJR81592.1"/>
    </source>
</evidence>
<dbReference type="VEuPathDB" id="FungiDB:SPSK_00740"/>
<evidence type="ECO:0000259" key="5">
    <source>
        <dbReference type="Pfam" id="PF04082"/>
    </source>
</evidence>
<dbReference type="InterPro" id="IPR036864">
    <property type="entry name" value="Zn2-C6_fun-type_DNA-bd_sf"/>
</dbReference>
<evidence type="ECO:0000256" key="3">
    <source>
        <dbReference type="SAM" id="MobiDB-lite"/>
    </source>
</evidence>
<dbReference type="Proteomes" id="UP000033710">
    <property type="component" value="Unassembled WGS sequence"/>
</dbReference>
<evidence type="ECO:0008006" key="8">
    <source>
        <dbReference type="Google" id="ProtNLM"/>
    </source>
</evidence>
<dbReference type="GO" id="GO:0000981">
    <property type="term" value="F:DNA-binding transcription factor activity, RNA polymerase II-specific"/>
    <property type="evidence" value="ECO:0007669"/>
    <property type="project" value="InterPro"/>
</dbReference>
<evidence type="ECO:0000259" key="4">
    <source>
        <dbReference type="Pfam" id="PF00172"/>
    </source>
</evidence>